<feature type="transmembrane region" description="Helical" evidence="5">
    <location>
        <begin position="172"/>
        <end position="192"/>
    </location>
</feature>
<evidence type="ECO:0000256" key="3">
    <source>
        <dbReference type="ARBA" id="ARBA00022989"/>
    </source>
</evidence>
<dbReference type="InterPro" id="IPR039672">
    <property type="entry name" value="MFS_2"/>
</dbReference>
<proteinExistence type="inferred from homology"/>
<feature type="transmembrane region" description="Helical" evidence="5">
    <location>
        <begin position="99"/>
        <end position="125"/>
    </location>
</feature>
<protein>
    <submittedName>
        <fullName evidence="7">MFS transporter</fullName>
    </submittedName>
</protein>
<reference evidence="7 8" key="1">
    <citation type="submission" date="2017-10" db="EMBL/GenBank/DDBJ databases">
        <title>Genomics of the genus Arcobacter.</title>
        <authorList>
            <person name="Perez-Cataluna A."/>
            <person name="Figueras M.J."/>
        </authorList>
    </citation>
    <scope>NUCLEOTIDE SEQUENCE [LARGE SCALE GENOMIC DNA]</scope>
    <source>
        <strain evidence="7 8">CECT 8993</strain>
    </source>
</reference>
<dbReference type="EMBL" id="PDKJ01000002">
    <property type="protein sequence ID" value="RXJ69518.1"/>
    <property type="molecule type" value="Genomic_DNA"/>
</dbReference>
<evidence type="ECO:0000259" key="6">
    <source>
        <dbReference type="PROSITE" id="PS50850"/>
    </source>
</evidence>
<sequence>MKTKTFLIYALLAMPLSIVGLPLYIYLPTFYATQININIATVGLILFIARLSDVFTDPLIGYLSDISQKKFNSKKPIMLIGSIMLIFSFYALINPNMDFANLWLLIFSILIYFAWSLITISYLTWSSELSNDYYEKTKLNSFRESSTIIGLVLALVLPYFFTQNIIKEKLDSLFYIFTFLFIPFIIITMLTIKTQNSQKYTTYNFNDIKMLYKKIPNLKSLQVGYFLNNLANAIPATLFLLFIETIIEKKEFADTILILYFIAGVIALPFWTLLSKKIGKKRVWIYSIVLACSAFFFVVFLQKGDLLLFSIISFLSGLCLGADIAFPTSIQADIVQKSKSLEKNYSGLLFGIWTMLTKFALAISVVIAFGILGLVDFNKDELTKLSIYTLIFLYGFLPILLKLFSLFFIRKYDDIID</sequence>
<dbReference type="RefSeq" id="WP_128978590.1">
    <property type="nucleotide sequence ID" value="NZ_PDKJ01000002.1"/>
</dbReference>
<feature type="transmembrane region" description="Helical" evidence="5">
    <location>
        <begin position="283"/>
        <end position="301"/>
    </location>
</feature>
<gene>
    <name evidence="7" type="ORF">CRV08_02100</name>
</gene>
<organism evidence="7 8">
    <name type="scientific">Halarcobacter ebronensis</name>
    <dbReference type="NCBI Taxonomy" id="1462615"/>
    <lineage>
        <taxon>Bacteria</taxon>
        <taxon>Pseudomonadati</taxon>
        <taxon>Campylobacterota</taxon>
        <taxon>Epsilonproteobacteria</taxon>
        <taxon>Campylobacterales</taxon>
        <taxon>Arcobacteraceae</taxon>
        <taxon>Halarcobacter</taxon>
    </lineage>
</organism>
<dbReference type="PANTHER" id="PTHR11328">
    <property type="entry name" value="MAJOR FACILITATOR SUPERFAMILY DOMAIN-CONTAINING PROTEIN"/>
    <property type="match status" value="1"/>
</dbReference>
<evidence type="ECO:0000256" key="4">
    <source>
        <dbReference type="ARBA" id="ARBA00023136"/>
    </source>
</evidence>
<dbReference type="GO" id="GO:0015293">
    <property type="term" value="F:symporter activity"/>
    <property type="evidence" value="ECO:0007669"/>
    <property type="project" value="InterPro"/>
</dbReference>
<feature type="transmembrane region" description="Helical" evidence="5">
    <location>
        <begin position="146"/>
        <end position="166"/>
    </location>
</feature>
<dbReference type="InterPro" id="IPR020846">
    <property type="entry name" value="MFS_dom"/>
</dbReference>
<feature type="transmembrane region" description="Helical" evidence="5">
    <location>
        <begin position="255"/>
        <end position="274"/>
    </location>
</feature>
<keyword evidence="4 5" id="KW-0472">Membrane</keyword>
<dbReference type="GO" id="GO:0008643">
    <property type="term" value="P:carbohydrate transport"/>
    <property type="evidence" value="ECO:0007669"/>
    <property type="project" value="InterPro"/>
</dbReference>
<feature type="domain" description="Major facilitator superfamily (MFS) profile" evidence="6">
    <location>
        <begin position="217"/>
        <end position="417"/>
    </location>
</feature>
<accession>A0A4V1LRV5</accession>
<evidence type="ECO:0000256" key="5">
    <source>
        <dbReference type="SAM" id="Phobius"/>
    </source>
</evidence>
<dbReference type="GO" id="GO:0005886">
    <property type="term" value="C:plasma membrane"/>
    <property type="evidence" value="ECO:0007669"/>
    <property type="project" value="TreeGrafter"/>
</dbReference>
<dbReference type="PANTHER" id="PTHR11328:SF24">
    <property type="entry name" value="MAJOR FACILITATOR SUPERFAMILY (MFS) PROFILE DOMAIN-CONTAINING PROTEIN"/>
    <property type="match status" value="1"/>
</dbReference>
<feature type="transmembrane region" description="Helical" evidence="5">
    <location>
        <begin position="223"/>
        <end position="243"/>
    </location>
</feature>
<name>A0A4V1LRV5_9BACT</name>
<feature type="transmembrane region" description="Helical" evidence="5">
    <location>
        <begin position="39"/>
        <end position="64"/>
    </location>
</feature>
<dbReference type="Gene3D" id="1.20.1250.20">
    <property type="entry name" value="MFS general substrate transporter like domains"/>
    <property type="match status" value="2"/>
</dbReference>
<feature type="transmembrane region" description="Helical" evidence="5">
    <location>
        <begin position="307"/>
        <end position="326"/>
    </location>
</feature>
<feature type="transmembrane region" description="Helical" evidence="5">
    <location>
        <begin position="347"/>
        <end position="375"/>
    </location>
</feature>
<comment type="caution">
    <text evidence="7">The sequence shown here is derived from an EMBL/GenBank/DDBJ whole genome shotgun (WGS) entry which is preliminary data.</text>
</comment>
<evidence type="ECO:0000256" key="2">
    <source>
        <dbReference type="ARBA" id="ARBA00022692"/>
    </source>
</evidence>
<keyword evidence="3 5" id="KW-1133">Transmembrane helix</keyword>
<feature type="transmembrane region" description="Helical" evidence="5">
    <location>
        <begin position="76"/>
        <end position="93"/>
    </location>
</feature>
<evidence type="ECO:0000313" key="7">
    <source>
        <dbReference type="EMBL" id="RXJ69518.1"/>
    </source>
</evidence>
<comment type="similarity">
    <text evidence="1">Belongs to the sodium:galactoside symporter (TC 2.A.2) family.</text>
</comment>
<dbReference type="AlphaFoldDB" id="A0A4V1LRV5"/>
<evidence type="ECO:0000313" key="8">
    <source>
        <dbReference type="Proteomes" id="UP000290172"/>
    </source>
</evidence>
<keyword evidence="2 5" id="KW-0812">Transmembrane</keyword>
<feature type="transmembrane region" description="Helical" evidence="5">
    <location>
        <begin position="7"/>
        <end position="27"/>
    </location>
</feature>
<dbReference type="InterPro" id="IPR036259">
    <property type="entry name" value="MFS_trans_sf"/>
</dbReference>
<dbReference type="Proteomes" id="UP000290172">
    <property type="component" value="Unassembled WGS sequence"/>
</dbReference>
<dbReference type="PROSITE" id="PS50850">
    <property type="entry name" value="MFS"/>
    <property type="match status" value="1"/>
</dbReference>
<dbReference type="SUPFAM" id="SSF103473">
    <property type="entry name" value="MFS general substrate transporter"/>
    <property type="match status" value="1"/>
</dbReference>
<evidence type="ECO:0000256" key="1">
    <source>
        <dbReference type="ARBA" id="ARBA00009617"/>
    </source>
</evidence>
<dbReference type="Pfam" id="PF13347">
    <property type="entry name" value="MFS_2"/>
    <property type="match status" value="1"/>
</dbReference>
<feature type="transmembrane region" description="Helical" evidence="5">
    <location>
        <begin position="387"/>
        <end position="409"/>
    </location>
</feature>